<dbReference type="EMBL" id="VSSQ01017551">
    <property type="protein sequence ID" value="MPM59966.1"/>
    <property type="molecule type" value="Genomic_DNA"/>
</dbReference>
<accession>A0A645B4I3</accession>
<protein>
    <submittedName>
        <fullName evidence="1">Uncharacterized protein</fullName>
    </submittedName>
</protein>
<organism evidence="1">
    <name type="scientific">bioreactor metagenome</name>
    <dbReference type="NCBI Taxonomy" id="1076179"/>
    <lineage>
        <taxon>unclassified sequences</taxon>
        <taxon>metagenomes</taxon>
        <taxon>ecological metagenomes</taxon>
    </lineage>
</organism>
<comment type="caution">
    <text evidence="1">The sequence shown here is derived from an EMBL/GenBank/DDBJ whole genome shotgun (WGS) entry which is preliminary data.</text>
</comment>
<gene>
    <name evidence="1" type="ORF">SDC9_106812</name>
</gene>
<dbReference type="AlphaFoldDB" id="A0A645B4I3"/>
<reference evidence="1" key="1">
    <citation type="submission" date="2019-08" db="EMBL/GenBank/DDBJ databases">
        <authorList>
            <person name="Kucharzyk K."/>
            <person name="Murdoch R.W."/>
            <person name="Higgins S."/>
            <person name="Loffler F."/>
        </authorList>
    </citation>
    <scope>NUCLEOTIDE SEQUENCE</scope>
</reference>
<proteinExistence type="predicted"/>
<sequence length="496" mass="55233">MAYERYSPGCAQRDFPAAAGHVEIEIALSVEVSAELAYGGHETAAGNQQRFRGGNADGTVRKGKPHISAGREVELSVRALRAVALIHRRAGRAEGNIPARAHNANAEAAGLFGYGNIAARLHIQRGAFFVECNSEPVVAHRNLQRPNGDGIPACVEHRRAIRIFERYLHEHVHGLIVRHFARTRGNDDRRQIAANNSRIEPYAEVRVERGLIARRLIACIEFFVHVDEGHHAVRALVDANRKQCRTNVVLRVKCDVPAGNKAVRRPGEDAARERFQRYVSARGEYFANGDVAAVLTNRNVALIGDKRKSGTAANAQMERARRNVRIGIGRGIAVFKRVAIERFQILRGQEAAHQFAHRGQGVGANERCQRQTRGDFVHRINRLHDSANQNVCLCVQRVRQRLQQLFLGGNGWRGSGHERIERSGESLAEQRRHCRKVRQSRHSGVRHGPEDGRIGIAQVFPRSRALRNPGGDLFRRADAEQGFKELLVAVAHVDAC</sequence>
<evidence type="ECO:0000313" key="1">
    <source>
        <dbReference type="EMBL" id="MPM59966.1"/>
    </source>
</evidence>
<name>A0A645B4I3_9ZZZZ</name>